<dbReference type="EMBL" id="CAJVQB010003602">
    <property type="protein sequence ID" value="CAG8612800.1"/>
    <property type="molecule type" value="Genomic_DNA"/>
</dbReference>
<organism evidence="2 3">
    <name type="scientific">Gigaspora margarita</name>
    <dbReference type="NCBI Taxonomy" id="4874"/>
    <lineage>
        <taxon>Eukaryota</taxon>
        <taxon>Fungi</taxon>
        <taxon>Fungi incertae sedis</taxon>
        <taxon>Mucoromycota</taxon>
        <taxon>Glomeromycotina</taxon>
        <taxon>Glomeromycetes</taxon>
        <taxon>Diversisporales</taxon>
        <taxon>Gigasporaceae</taxon>
        <taxon>Gigaspora</taxon>
    </lineage>
</organism>
<reference evidence="2 3" key="1">
    <citation type="submission" date="2021-06" db="EMBL/GenBank/DDBJ databases">
        <authorList>
            <person name="Kallberg Y."/>
            <person name="Tangrot J."/>
            <person name="Rosling A."/>
        </authorList>
    </citation>
    <scope>NUCLEOTIDE SEQUENCE [LARGE SCALE GENOMIC DNA]</scope>
    <source>
        <strain evidence="2 3">120-4 pot B 10/14</strain>
    </source>
</reference>
<evidence type="ECO:0000256" key="1">
    <source>
        <dbReference type="SAM" id="MobiDB-lite"/>
    </source>
</evidence>
<sequence length="125" mass="15121">MLTREKETDRYRKRNYLARELIKMDLTTSLLLIGIIKKVAELIIIEWWDQWHSFFQKEIWLQCCNKITKWKKELQIDPKRKKNKKESSAIKKKNREGKSIDKGEDLLDRVKKGSKRQKMVDKSNN</sequence>
<evidence type="ECO:0000313" key="2">
    <source>
        <dbReference type="EMBL" id="CAG8612800.1"/>
    </source>
</evidence>
<feature type="region of interest" description="Disordered" evidence="1">
    <location>
        <begin position="78"/>
        <end position="105"/>
    </location>
</feature>
<protein>
    <submittedName>
        <fullName evidence="2">28174_t:CDS:1</fullName>
    </submittedName>
</protein>
<feature type="compositionally biased region" description="Basic residues" evidence="1">
    <location>
        <begin position="79"/>
        <end position="95"/>
    </location>
</feature>
<feature type="compositionally biased region" description="Basic and acidic residues" evidence="1">
    <location>
        <begin position="96"/>
        <end position="105"/>
    </location>
</feature>
<comment type="caution">
    <text evidence="2">The sequence shown here is derived from an EMBL/GenBank/DDBJ whole genome shotgun (WGS) entry which is preliminary data.</text>
</comment>
<keyword evidence="3" id="KW-1185">Reference proteome</keyword>
<proteinExistence type="predicted"/>
<name>A0ABN7ULF5_GIGMA</name>
<accession>A0ABN7ULF5</accession>
<evidence type="ECO:0000313" key="3">
    <source>
        <dbReference type="Proteomes" id="UP000789901"/>
    </source>
</evidence>
<gene>
    <name evidence="2" type="ORF">GMARGA_LOCUS7444</name>
</gene>
<dbReference type="Proteomes" id="UP000789901">
    <property type="component" value="Unassembled WGS sequence"/>
</dbReference>